<proteinExistence type="inferred from homology"/>
<evidence type="ECO:0000256" key="7">
    <source>
        <dbReference type="ARBA" id="ARBA00023031"/>
    </source>
</evidence>
<keyword evidence="5 12" id="KW-0813">Transport</keyword>
<dbReference type="GO" id="GO:0003723">
    <property type="term" value="F:RNA binding"/>
    <property type="evidence" value="ECO:0007669"/>
    <property type="project" value="UniProtKB-KW"/>
</dbReference>
<dbReference type="GO" id="GO:0044163">
    <property type="term" value="C:host cytoskeleton"/>
    <property type="evidence" value="ECO:0007669"/>
    <property type="project" value="UniProtKB-SubCell"/>
</dbReference>
<comment type="subcellular location">
    <subcellularLocation>
        <location evidence="2">Host cell junction</location>
        <location evidence="2">Host plasmodesma</location>
    </subcellularLocation>
    <subcellularLocation>
        <location evidence="1">Host cytoplasm</location>
        <location evidence="1">Host cytoskeleton</location>
    </subcellularLocation>
</comment>
<evidence type="ECO:0000256" key="9">
    <source>
        <dbReference type="ARBA" id="ARBA00023111"/>
    </source>
</evidence>
<dbReference type="InterPro" id="IPR001022">
    <property type="entry name" value="TMV_movement"/>
</dbReference>
<evidence type="ECO:0000256" key="2">
    <source>
        <dbReference type="ARBA" id="ARBA00004621"/>
    </source>
</evidence>
<feature type="compositionally biased region" description="Basic and acidic residues" evidence="13">
    <location>
        <begin position="233"/>
        <end position="245"/>
    </location>
</feature>
<organismHost>
    <name type="scientific">Capsicum annuum</name>
    <name type="common">Capsicum pepper</name>
    <dbReference type="NCBI Taxonomy" id="4072"/>
</organismHost>
<protein>
    <recommendedName>
        <fullName evidence="4 12">Movement protein</fullName>
    </recommendedName>
    <alternativeName>
        <fullName evidence="11 12">Cell-to-cell transport protein</fullName>
    </alternativeName>
</protein>
<evidence type="ECO:0000256" key="3">
    <source>
        <dbReference type="ARBA" id="ARBA00006984"/>
    </source>
</evidence>
<dbReference type="EMBL" id="KX187305">
    <property type="protein sequence ID" value="ANV28179.1"/>
    <property type="molecule type" value="Genomic_RNA"/>
</dbReference>
<feature type="compositionally biased region" description="Low complexity" evidence="13">
    <location>
        <begin position="213"/>
        <end position="222"/>
    </location>
</feature>
<evidence type="ECO:0000256" key="11">
    <source>
        <dbReference type="ARBA" id="ARBA00030527"/>
    </source>
</evidence>
<dbReference type="Pfam" id="PF01107">
    <property type="entry name" value="MP"/>
    <property type="match status" value="1"/>
</dbReference>
<evidence type="ECO:0000256" key="12">
    <source>
        <dbReference type="RuleBase" id="RU004373"/>
    </source>
</evidence>
<evidence type="ECO:0000256" key="8">
    <source>
        <dbReference type="ARBA" id="ARBA00023081"/>
    </source>
</evidence>
<sequence>MSSKSIVNIEEFINMSKAEEVLPAALTRMKSVRISTVDKIMATDNDNISEVDLLKGVKLIKNGYVCLVGLVVSGEWNLPDNCRGGVSVCLIDKRMQRHNEATLGSYTAKASKKNFSFKLIPNYSITSQDAERRPWEVMVNIRGVAMEEGWCPLSLEFVSVCIVHKNNVRKGLREKVTAVSEDSAIELTEEVVDEFIEAVPMARRLQNFRKPKNNNNKNFVNKGSSKPRNIPKLNEDKVLKLEKGLKGVKGMTDASHDDSSSEISSDSFN</sequence>
<dbReference type="PRINTS" id="PR00964">
    <property type="entry name" value="MOVEMENT"/>
</dbReference>
<feature type="region of interest" description="Disordered" evidence="13">
    <location>
        <begin position="209"/>
        <end position="269"/>
    </location>
</feature>
<evidence type="ECO:0000256" key="1">
    <source>
        <dbReference type="ARBA" id="ARBA00004133"/>
    </source>
</evidence>
<organism evidence="14">
    <name type="scientific">Paprika mild mottle virus</name>
    <name type="common">PaMMV</name>
    <dbReference type="NCBI Taxonomy" id="35281"/>
    <lineage>
        <taxon>Viruses</taxon>
        <taxon>Riboviria</taxon>
        <taxon>Orthornavirae</taxon>
        <taxon>Kitrinoviricota</taxon>
        <taxon>Alsuviricetes</taxon>
        <taxon>Martellivirales</taxon>
        <taxon>Virgaviridae</taxon>
        <taxon>Tobamovirus</taxon>
        <taxon>Tobamovirus paprikae</taxon>
    </lineage>
</organism>
<name>A0A1B1SPI9_PMMV</name>
<dbReference type="GO" id="GO:0046740">
    <property type="term" value="P:transport of virus in host, cell to cell"/>
    <property type="evidence" value="ECO:0007669"/>
    <property type="project" value="UniProtKB-KW"/>
</dbReference>
<evidence type="ECO:0000313" key="14">
    <source>
        <dbReference type="EMBL" id="ANV28179.1"/>
    </source>
</evidence>
<evidence type="ECO:0000256" key="6">
    <source>
        <dbReference type="ARBA" id="ARBA00022884"/>
    </source>
</evidence>
<keyword evidence="8" id="KW-1031">Host cell junction</keyword>
<comment type="similarity">
    <text evidence="3 12">Belongs to the tobamovirus movement protein family.</text>
</comment>
<dbReference type="InterPro" id="IPR028919">
    <property type="entry name" value="Viral_movement"/>
</dbReference>
<evidence type="ECO:0000256" key="10">
    <source>
        <dbReference type="ARBA" id="ARBA00023200"/>
    </source>
</evidence>
<keyword evidence="7 12" id="KW-0916">Viral movement protein</keyword>
<evidence type="ECO:0000256" key="13">
    <source>
        <dbReference type="SAM" id="MobiDB-lite"/>
    </source>
</evidence>
<dbReference type="GO" id="GO:0044219">
    <property type="term" value="C:host cell plasmodesma"/>
    <property type="evidence" value="ECO:0007669"/>
    <property type="project" value="UniProtKB-SubCell"/>
</dbReference>
<keyword evidence="10" id="KW-1035">Host cytoplasm</keyword>
<reference evidence="14" key="1">
    <citation type="submission" date="2016-05" db="EMBL/GenBank/DDBJ databases">
        <title>An Israeli strain of the Paprika mild mottle virus (PAMMV) was found in peppers grown in Jordan Valley.</title>
        <authorList>
            <person name="Luria N."/>
            <person name="Sela N."/>
            <person name="Reingold V."/>
            <person name="Lachman O."/>
            <person name="Dombrovsky A."/>
        </authorList>
    </citation>
    <scope>NUCLEOTIDE SEQUENCE</scope>
    <source>
        <strain evidence="14">Israeli</strain>
    </source>
</reference>
<keyword evidence="9" id="KW-1037">Host cytoskeleton</keyword>
<keyword evidence="6 12" id="KW-0694">RNA-binding</keyword>
<gene>
    <name evidence="12" type="primary">MP</name>
</gene>
<evidence type="ECO:0000256" key="5">
    <source>
        <dbReference type="ARBA" id="ARBA00022448"/>
    </source>
</evidence>
<evidence type="ECO:0000256" key="4">
    <source>
        <dbReference type="ARBA" id="ARBA00014660"/>
    </source>
</evidence>
<accession>A0A1B1SPI9</accession>
<comment type="function">
    <text evidence="12">Transports viral genome to neighboring plant cells directly through plasmosdesmata, without any budding. The movement protein allows efficient cell to cell propagation, by bypassing the host cell wall barrier. Forms a ribonucleoprotein complex with viral RNA.</text>
</comment>